<dbReference type="EC" id="5.1.99.5" evidence="3"/>
<dbReference type="EMBL" id="CAUM01000188">
    <property type="protein sequence ID" value="CCV09541.1"/>
    <property type="molecule type" value="Genomic_DNA"/>
</dbReference>
<organism evidence="8 9">
    <name type="scientific">Mesorhizobium metallidurans STM 2683</name>
    <dbReference type="NCBI Taxonomy" id="1297569"/>
    <lineage>
        <taxon>Bacteria</taxon>
        <taxon>Pseudomonadati</taxon>
        <taxon>Pseudomonadota</taxon>
        <taxon>Alphaproteobacteria</taxon>
        <taxon>Hyphomicrobiales</taxon>
        <taxon>Phyllobacteriaceae</taxon>
        <taxon>Mesorhizobium</taxon>
    </lineage>
</organism>
<comment type="similarity">
    <text evidence="1">Belongs to the HyuE racemase family.</text>
</comment>
<evidence type="ECO:0000256" key="5">
    <source>
        <dbReference type="ARBA" id="ARBA00093199"/>
    </source>
</evidence>
<dbReference type="eggNOG" id="COG4126">
    <property type="taxonomic scope" value="Bacteria"/>
</dbReference>
<name>M5FC81_9HYPH</name>
<keyword evidence="9" id="KW-1185">Reference proteome</keyword>
<feature type="compositionally biased region" description="Polar residues" evidence="7">
    <location>
        <begin position="255"/>
        <end position="265"/>
    </location>
</feature>
<comment type="caution">
    <text evidence="8">The sequence shown here is derived from an EMBL/GenBank/DDBJ whole genome shotgun (WGS) entry which is preliminary data.</text>
</comment>
<evidence type="ECO:0000256" key="3">
    <source>
        <dbReference type="ARBA" id="ARBA00066406"/>
    </source>
</evidence>
<proteinExistence type="inferred from homology"/>
<dbReference type="FunFam" id="3.40.50.12500:FF:000001">
    <property type="entry name" value="Putative hydantoin racemase"/>
    <property type="match status" value="1"/>
</dbReference>
<accession>M5FC81</accession>
<evidence type="ECO:0000313" key="9">
    <source>
        <dbReference type="Proteomes" id="UP000012062"/>
    </source>
</evidence>
<comment type="catalytic activity">
    <reaction evidence="2">
        <text>a D-5-monosubstituted hydantoin = a L-5-monosubstituted hydantoin</text>
        <dbReference type="Rhea" id="RHEA:46624"/>
        <dbReference type="ChEBI" id="CHEBI:86339"/>
        <dbReference type="ChEBI" id="CHEBI:86340"/>
        <dbReference type="EC" id="5.1.99.5"/>
    </reaction>
</comment>
<evidence type="ECO:0000256" key="1">
    <source>
        <dbReference type="ARBA" id="ARBA00038414"/>
    </source>
</evidence>
<gene>
    <name evidence="8" type="primary">hyuE</name>
    <name evidence="8" type="ORF">MESS2_p60007</name>
</gene>
<keyword evidence="8" id="KW-0413">Isomerase</keyword>
<evidence type="ECO:0000256" key="4">
    <source>
        <dbReference type="ARBA" id="ARBA00067972"/>
    </source>
</evidence>
<reference evidence="8 9" key="1">
    <citation type="submission" date="2013-02" db="EMBL/GenBank/DDBJ databases">
        <authorList>
            <person name="Genoscope - CEA"/>
        </authorList>
    </citation>
    <scope>NUCLEOTIDE SEQUENCE [LARGE SCALE GENOMIC DNA]</scope>
    <source>
        <strain evidence="8 9">STM 2683</strain>
    </source>
</reference>
<dbReference type="RefSeq" id="WP_008878389.1">
    <property type="nucleotide sequence ID" value="NZ_CAUM01000188.1"/>
</dbReference>
<dbReference type="Proteomes" id="UP000012062">
    <property type="component" value="Unassembled WGS sequence"/>
</dbReference>
<evidence type="ECO:0000256" key="7">
    <source>
        <dbReference type="SAM" id="MobiDB-lite"/>
    </source>
</evidence>
<sequence>MRILIINPNTTTSMTAKIGKAAMSVASAGTEIISVNPSDGPPSIEGYFDEVFAIPGIITEMNKAAAIDAYVIACFDDTGLDAARCAAEAPAIGIGEAAFHLASLVAGKFSVVTTLARSVPAIEHNLVKYGLASRCAKVRSSEVAVLDLELPGSDARRRISDEIARAVREDRAEAIVLGCAGMADLASSLSREHGVPVLDGVACAVTLAEALFKVGLRTSKVGGYAAPLGKRFSGIYASLSPTGAAARPPVRDTLGLTNATSMDRD</sequence>
<evidence type="ECO:0000313" key="8">
    <source>
        <dbReference type="EMBL" id="CCV09541.1"/>
    </source>
</evidence>
<dbReference type="InterPro" id="IPR053714">
    <property type="entry name" value="Iso_Racemase_Enz_sf"/>
</dbReference>
<feature type="region of interest" description="Disordered" evidence="7">
    <location>
        <begin position="241"/>
        <end position="265"/>
    </location>
</feature>
<dbReference type="InterPro" id="IPR015942">
    <property type="entry name" value="Asp/Glu/hydantoin_racemase"/>
</dbReference>
<dbReference type="OrthoDB" id="9791723at2"/>
<dbReference type="GO" id="GO:0047661">
    <property type="term" value="F:amino-acid racemase activity"/>
    <property type="evidence" value="ECO:0007669"/>
    <property type="project" value="InterPro"/>
</dbReference>
<protein>
    <recommendedName>
        <fullName evidence="4">Hydantoin racemase</fullName>
        <ecNumber evidence="3">5.1.99.5</ecNumber>
    </recommendedName>
</protein>
<comment type="catalytic activity">
    <reaction evidence="5">
        <text>D-5-benzylhydantoin = L-5-benzylhydantoin</text>
        <dbReference type="Rhea" id="RHEA:83991"/>
        <dbReference type="ChEBI" id="CHEBI:176864"/>
        <dbReference type="ChEBI" id="CHEBI:233540"/>
    </reaction>
</comment>
<dbReference type="Gene3D" id="3.40.50.12500">
    <property type="match status" value="1"/>
</dbReference>
<dbReference type="GO" id="GO:0036348">
    <property type="term" value="F:hydantoin racemase activity"/>
    <property type="evidence" value="ECO:0007669"/>
    <property type="project" value="UniProtKB-EC"/>
</dbReference>
<dbReference type="InterPro" id="IPR052186">
    <property type="entry name" value="Hydantoin_racemase-like"/>
</dbReference>
<dbReference type="PANTHER" id="PTHR28047">
    <property type="entry name" value="PROTEIN DCG1"/>
    <property type="match status" value="1"/>
</dbReference>
<comment type="catalytic activity">
    <reaction evidence="6">
        <text>D-5-isobutylhydantoin = L-5-isobutylhydantoin</text>
        <dbReference type="Rhea" id="RHEA:84231"/>
        <dbReference type="ChEBI" id="CHEBI:233609"/>
        <dbReference type="ChEBI" id="CHEBI:233610"/>
    </reaction>
</comment>
<dbReference type="AlphaFoldDB" id="M5FC81"/>
<dbReference type="Pfam" id="PF01177">
    <property type="entry name" value="Asp_Glu_race"/>
    <property type="match status" value="1"/>
</dbReference>
<evidence type="ECO:0000256" key="2">
    <source>
        <dbReference type="ARBA" id="ARBA00051635"/>
    </source>
</evidence>
<dbReference type="STRING" id="1297569.MESS2_p60007"/>
<evidence type="ECO:0000256" key="6">
    <source>
        <dbReference type="ARBA" id="ARBA00093234"/>
    </source>
</evidence>
<dbReference type="PANTHER" id="PTHR28047:SF5">
    <property type="entry name" value="PROTEIN DCG1"/>
    <property type="match status" value="1"/>
</dbReference>